<dbReference type="InterPro" id="IPR018658">
    <property type="entry name" value="DUF2089"/>
</dbReference>
<dbReference type="EMBL" id="CP011232">
    <property type="protein sequence ID" value="AKI97483.1"/>
    <property type="molecule type" value="Genomic_DNA"/>
</dbReference>
<dbReference type="OrthoDB" id="9797643at2"/>
<name>A0A0G2ZFD8_9BACT</name>
<organism evidence="3 4">
    <name type="scientific">Kosmotoga pacifica</name>
    <dbReference type="NCBI Taxonomy" id="1330330"/>
    <lineage>
        <taxon>Bacteria</taxon>
        <taxon>Thermotogati</taxon>
        <taxon>Thermotogota</taxon>
        <taxon>Thermotogae</taxon>
        <taxon>Kosmotogales</taxon>
        <taxon>Kosmotogaceae</taxon>
        <taxon>Kosmotoga</taxon>
    </lineage>
</organism>
<dbReference type="AlphaFoldDB" id="A0A0G2ZFD8"/>
<dbReference type="InterPro" id="IPR053957">
    <property type="entry name" value="DUF2089_Zn_ribbon"/>
</dbReference>
<dbReference type="Pfam" id="PF09862">
    <property type="entry name" value="DUF2089"/>
    <property type="match status" value="1"/>
</dbReference>
<dbReference type="KEGG" id="kpf:IX53_06240"/>
<proteinExistence type="predicted"/>
<keyword evidence="4" id="KW-1185">Reference proteome</keyword>
<dbReference type="Pfam" id="PF22747">
    <property type="entry name" value="Zn_ribbon_DUF2089"/>
    <property type="match status" value="1"/>
</dbReference>
<feature type="domain" description="DUF2089" evidence="1">
    <location>
        <begin position="42"/>
        <end position="88"/>
    </location>
</feature>
<reference evidence="3 4" key="1">
    <citation type="submission" date="2015-04" db="EMBL/GenBank/DDBJ databases">
        <title>Complete Genome Sequence of Kosmotoga pacifica SLHLJ1.</title>
        <authorList>
            <person name="Jiang L.J."/>
            <person name="Shao Z.Z."/>
            <person name="Jebbar M."/>
        </authorList>
    </citation>
    <scope>NUCLEOTIDE SEQUENCE [LARGE SCALE GENOMIC DNA]</scope>
    <source>
        <strain evidence="3 4">SLHLJ1</strain>
    </source>
</reference>
<gene>
    <name evidence="3" type="ORF">IX53_06240</name>
</gene>
<dbReference type="RefSeq" id="WP_047754618.1">
    <property type="nucleotide sequence ID" value="NZ_CAJUHA010000003.1"/>
</dbReference>
<evidence type="ECO:0000259" key="1">
    <source>
        <dbReference type="Pfam" id="PF09862"/>
    </source>
</evidence>
<evidence type="ECO:0000259" key="2">
    <source>
        <dbReference type="Pfam" id="PF22747"/>
    </source>
</evidence>
<evidence type="ECO:0008006" key="5">
    <source>
        <dbReference type="Google" id="ProtNLM"/>
    </source>
</evidence>
<dbReference type="STRING" id="1330330.IX53_06240"/>
<accession>A0A0G2ZFD8</accession>
<protein>
    <recommendedName>
        <fullName evidence="5">DUF2089 domain-containing protein</fullName>
    </recommendedName>
</protein>
<dbReference type="Proteomes" id="UP000035159">
    <property type="component" value="Chromosome"/>
</dbReference>
<dbReference type="PATRIC" id="fig|1330330.3.peg.1261"/>
<sequence>MKEKKITNCPVCGEKLVITEYHCDNCGTTIRGRFELDEIMRLSPDQLFFLKIFIKNRGNLSEVQKELNISYPTAKNRLEDIVRSMGYEVVEDEREETVKILEKLEAGELNPGEALEMLKKIKRKK</sequence>
<evidence type="ECO:0000313" key="3">
    <source>
        <dbReference type="EMBL" id="AKI97483.1"/>
    </source>
</evidence>
<evidence type="ECO:0000313" key="4">
    <source>
        <dbReference type="Proteomes" id="UP000035159"/>
    </source>
</evidence>
<feature type="domain" description="DUF2089" evidence="2">
    <location>
        <begin position="9"/>
        <end position="39"/>
    </location>
</feature>